<dbReference type="PANTHER" id="PTHR23513:SF9">
    <property type="entry name" value="ENTEROBACTIN EXPORTER ENTS"/>
    <property type="match status" value="1"/>
</dbReference>
<dbReference type="PANTHER" id="PTHR23513">
    <property type="entry name" value="INTEGRAL MEMBRANE EFFLUX PROTEIN-RELATED"/>
    <property type="match status" value="1"/>
</dbReference>
<keyword evidence="5 7" id="KW-1133">Transmembrane helix</keyword>
<name>A0A6J6PJ63_9ZZZZ</name>
<evidence type="ECO:0000256" key="3">
    <source>
        <dbReference type="ARBA" id="ARBA00022475"/>
    </source>
</evidence>
<keyword evidence="6 7" id="KW-0472">Membrane</keyword>
<proteinExistence type="predicted"/>
<evidence type="ECO:0000313" key="8">
    <source>
        <dbReference type="EMBL" id="CAB4696314.1"/>
    </source>
</evidence>
<dbReference type="Gene3D" id="1.20.1250.20">
    <property type="entry name" value="MFS general substrate transporter like domains"/>
    <property type="match status" value="1"/>
</dbReference>
<sequence length="421" mass="44250">MNETSALTSVPSGREVLADRDVRILLGSYTLISLGVALQAAVLGKQIFDITGRSIDLAWRGLAEFAPAPVLALLTGSLADRFNRKKIAGLGLAGELACALGLLLYSLSDPTAVWPFFAIAIAFGVCRAFTNPSIRALPQMVAPDGALPRVVALFSATWTGAIIVGPALSGWLYSIDTWVPYAIVSASIFVGLVWLLGLRFKRAPIAPTADDKPTLRSAVEGLRFIRHTPIVLGAITLDLFAVLFGGAVALLPVIAKDRLHVGDVAYGWLRAAGGMGAASMAIFLSIRPLRRYVGRILLCAVGVFGAATIVLGLTHSYVVAFIALTTLAGADMVSVFVRGSLIPLVTPDEKLGRVFAVENVFIGASNELGAFESGMAAQYLGLPFAVIGGGIATIAIVGLCAFVFPSLRDIDKFEDLEPARG</sequence>
<accession>A0A6J6PJ63</accession>
<reference evidence="8" key="1">
    <citation type="submission" date="2020-05" db="EMBL/GenBank/DDBJ databases">
        <authorList>
            <person name="Chiriac C."/>
            <person name="Salcher M."/>
            <person name="Ghai R."/>
            <person name="Kavagutti S V."/>
        </authorList>
    </citation>
    <scope>NUCLEOTIDE SEQUENCE</scope>
</reference>
<dbReference type="GO" id="GO:0005886">
    <property type="term" value="C:plasma membrane"/>
    <property type="evidence" value="ECO:0007669"/>
    <property type="project" value="UniProtKB-SubCell"/>
</dbReference>
<dbReference type="InterPro" id="IPR010290">
    <property type="entry name" value="TM_effector"/>
</dbReference>
<feature type="transmembrane region" description="Helical" evidence="7">
    <location>
        <begin position="112"/>
        <end position="130"/>
    </location>
</feature>
<dbReference type="EMBL" id="CAEZXM010000177">
    <property type="protein sequence ID" value="CAB4696314.1"/>
    <property type="molecule type" value="Genomic_DNA"/>
</dbReference>
<feature type="transmembrane region" description="Helical" evidence="7">
    <location>
        <begin position="24"/>
        <end position="44"/>
    </location>
</feature>
<feature type="transmembrane region" description="Helical" evidence="7">
    <location>
        <begin position="150"/>
        <end position="172"/>
    </location>
</feature>
<feature type="transmembrane region" description="Helical" evidence="7">
    <location>
        <begin position="267"/>
        <end position="286"/>
    </location>
</feature>
<evidence type="ECO:0000256" key="2">
    <source>
        <dbReference type="ARBA" id="ARBA00022448"/>
    </source>
</evidence>
<protein>
    <submittedName>
        <fullName evidence="8">Unannotated protein</fullName>
    </submittedName>
</protein>
<dbReference type="SUPFAM" id="SSF103473">
    <property type="entry name" value="MFS general substrate transporter"/>
    <property type="match status" value="1"/>
</dbReference>
<organism evidence="8">
    <name type="scientific">freshwater metagenome</name>
    <dbReference type="NCBI Taxonomy" id="449393"/>
    <lineage>
        <taxon>unclassified sequences</taxon>
        <taxon>metagenomes</taxon>
        <taxon>ecological metagenomes</taxon>
    </lineage>
</organism>
<feature type="transmembrane region" description="Helical" evidence="7">
    <location>
        <begin position="230"/>
        <end position="255"/>
    </location>
</feature>
<evidence type="ECO:0000256" key="5">
    <source>
        <dbReference type="ARBA" id="ARBA00022989"/>
    </source>
</evidence>
<keyword evidence="3" id="KW-1003">Cell membrane</keyword>
<comment type="subcellular location">
    <subcellularLocation>
        <location evidence="1">Cell membrane</location>
        <topology evidence="1">Multi-pass membrane protein</topology>
    </subcellularLocation>
</comment>
<feature type="transmembrane region" description="Helical" evidence="7">
    <location>
        <begin position="379"/>
        <end position="404"/>
    </location>
</feature>
<evidence type="ECO:0000256" key="6">
    <source>
        <dbReference type="ARBA" id="ARBA00023136"/>
    </source>
</evidence>
<feature type="transmembrane region" description="Helical" evidence="7">
    <location>
        <begin position="87"/>
        <end position="106"/>
    </location>
</feature>
<dbReference type="Pfam" id="PF05977">
    <property type="entry name" value="MFS_3"/>
    <property type="match status" value="1"/>
</dbReference>
<keyword evidence="2" id="KW-0813">Transport</keyword>
<gene>
    <name evidence="8" type="ORF">UFOPK2366_01022</name>
</gene>
<evidence type="ECO:0000256" key="4">
    <source>
        <dbReference type="ARBA" id="ARBA00022692"/>
    </source>
</evidence>
<dbReference type="AlphaFoldDB" id="A0A6J6PJ63"/>
<feature type="transmembrane region" description="Helical" evidence="7">
    <location>
        <begin position="178"/>
        <end position="198"/>
    </location>
</feature>
<dbReference type="InterPro" id="IPR036259">
    <property type="entry name" value="MFS_trans_sf"/>
</dbReference>
<dbReference type="CDD" id="cd06173">
    <property type="entry name" value="MFS_MefA_like"/>
    <property type="match status" value="1"/>
</dbReference>
<evidence type="ECO:0000256" key="7">
    <source>
        <dbReference type="SAM" id="Phobius"/>
    </source>
</evidence>
<feature type="transmembrane region" description="Helical" evidence="7">
    <location>
        <begin position="293"/>
        <end position="311"/>
    </location>
</feature>
<evidence type="ECO:0000256" key="1">
    <source>
        <dbReference type="ARBA" id="ARBA00004651"/>
    </source>
</evidence>
<keyword evidence="4 7" id="KW-0812">Transmembrane</keyword>